<dbReference type="InterPro" id="IPR001179">
    <property type="entry name" value="PPIase_FKBP_dom"/>
</dbReference>
<dbReference type="SUPFAM" id="SSF109998">
    <property type="entry name" value="Triger factor/SurA peptide-binding domain-like"/>
    <property type="match status" value="1"/>
</dbReference>
<dbReference type="EC" id="5.2.1.8" evidence="3 11"/>
<evidence type="ECO:0000256" key="10">
    <source>
        <dbReference type="ARBA" id="ARBA00029986"/>
    </source>
</evidence>
<evidence type="ECO:0000256" key="12">
    <source>
        <dbReference type="PROSITE-ProRule" id="PRU00277"/>
    </source>
</evidence>
<name>A0A0K6IBB6_9BURK</name>
<dbReference type="RefSeq" id="WP_055451772.1">
    <property type="nucleotide sequence ID" value="NZ_CYHF01000015.1"/>
</dbReference>
<dbReference type="Gene3D" id="3.30.70.1050">
    <property type="entry name" value="Trigger factor ribosome-binding domain"/>
    <property type="match status" value="1"/>
</dbReference>
<dbReference type="Pfam" id="PF05697">
    <property type="entry name" value="Trigger_N"/>
    <property type="match status" value="1"/>
</dbReference>
<dbReference type="PANTHER" id="PTHR30560">
    <property type="entry name" value="TRIGGER FACTOR CHAPERONE AND PEPTIDYL-PROLYL CIS/TRANS ISOMERASE"/>
    <property type="match status" value="1"/>
</dbReference>
<dbReference type="GO" id="GO:0043022">
    <property type="term" value="F:ribosome binding"/>
    <property type="evidence" value="ECO:0007669"/>
    <property type="project" value="TreeGrafter"/>
</dbReference>
<reference evidence="16" key="1">
    <citation type="submission" date="2015-08" db="EMBL/GenBank/DDBJ databases">
        <authorList>
            <person name="Varghese N."/>
        </authorList>
    </citation>
    <scope>NUCLEOTIDE SEQUENCE [LARGE SCALE GENOMIC DNA]</scope>
    <source>
        <strain evidence="16">DSM 18181</strain>
    </source>
</reference>
<sequence>MTVETLDKLQRRVTVTVPKAAVQSEINSRLKSLSRTLRLPGFRPGKVPMAMVTQRYAPSVEMEVLQDKIGNAFYDVTTTARLRVAGSPQFTPKTEGVEADVMAFDAVFEVYPDVQIPDLSSQTIERVTASVDEAAIDKTLDVLRKQRTEFIERGQAAPGGQTSEGLEVQDGDRVTVDFEGRIDGTAFEGGKAEGFTFVQGEGRMLPEFEAATKGLQAGQSKIFELHFPEDYQGRAVAGKTAQFTLKVTKVEWPLLPQVDADFAKALGVADGDVQRLRDDIRGNLEREVKSRLTQRNKLAVMELLQKAVPVELPSALVQNEMNELMVSARQDLAERGMKDADKAPLPPELFKEQAERRVRLGLIVSELVKQHDLQAKPEQVRAYVEDLAASYEQPQDLVRWYYADQERMAQAEAIVMENNVTDFVFAQAQTTDKALGFDELMGRN</sequence>
<dbReference type="AlphaFoldDB" id="A0A0K6IBB6"/>
<dbReference type="Pfam" id="PF05698">
    <property type="entry name" value="Trigger_C"/>
    <property type="match status" value="1"/>
</dbReference>
<evidence type="ECO:0000313" key="15">
    <source>
        <dbReference type="EMBL" id="CUB00597.1"/>
    </source>
</evidence>
<keyword evidence="6 11" id="KW-0697">Rotamase</keyword>
<keyword evidence="5 11" id="KW-0132">Cell division</keyword>
<dbReference type="InterPro" id="IPR005215">
    <property type="entry name" value="Trig_fac"/>
</dbReference>
<evidence type="ECO:0000256" key="6">
    <source>
        <dbReference type="ARBA" id="ARBA00023110"/>
    </source>
</evidence>
<dbReference type="InterPro" id="IPR036611">
    <property type="entry name" value="Trigger_fac_ribosome-bd_sf"/>
</dbReference>
<dbReference type="GO" id="GO:0003755">
    <property type="term" value="F:peptidyl-prolyl cis-trans isomerase activity"/>
    <property type="evidence" value="ECO:0007669"/>
    <property type="project" value="UniProtKB-UniRule"/>
</dbReference>
<evidence type="ECO:0000256" key="2">
    <source>
        <dbReference type="ARBA" id="ARBA00005464"/>
    </source>
</evidence>
<keyword evidence="9 11" id="KW-0131">Cell cycle</keyword>
<dbReference type="GO" id="GO:0043335">
    <property type="term" value="P:protein unfolding"/>
    <property type="evidence" value="ECO:0007669"/>
    <property type="project" value="TreeGrafter"/>
</dbReference>
<evidence type="ECO:0000256" key="7">
    <source>
        <dbReference type="ARBA" id="ARBA00023186"/>
    </source>
</evidence>
<dbReference type="GO" id="GO:0044183">
    <property type="term" value="F:protein folding chaperone"/>
    <property type="evidence" value="ECO:0007669"/>
    <property type="project" value="TreeGrafter"/>
</dbReference>
<dbReference type="GO" id="GO:0051083">
    <property type="term" value="P:'de novo' cotranslational protein folding"/>
    <property type="evidence" value="ECO:0007669"/>
    <property type="project" value="TreeGrafter"/>
</dbReference>
<evidence type="ECO:0000313" key="16">
    <source>
        <dbReference type="Proteomes" id="UP000183649"/>
    </source>
</evidence>
<keyword evidence="7 11" id="KW-0143">Chaperone</keyword>
<evidence type="ECO:0000256" key="3">
    <source>
        <dbReference type="ARBA" id="ARBA00013194"/>
    </source>
</evidence>
<dbReference type="InterPro" id="IPR008881">
    <property type="entry name" value="Trigger_fac_ribosome-bd_bac"/>
</dbReference>
<feature type="domain" description="PPIase FKBP-type" evidence="14">
    <location>
        <begin position="171"/>
        <end position="253"/>
    </location>
</feature>
<dbReference type="Proteomes" id="UP000183649">
    <property type="component" value="Unassembled WGS sequence"/>
</dbReference>
<evidence type="ECO:0000256" key="8">
    <source>
        <dbReference type="ARBA" id="ARBA00023235"/>
    </source>
</evidence>
<evidence type="ECO:0000256" key="5">
    <source>
        <dbReference type="ARBA" id="ARBA00022618"/>
    </source>
</evidence>
<keyword evidence="16" id="KW-1185">Reference proteome</keyword>
<accession>A0A0K6IBB6</accession>
<comment type="domain">
    <text evidence="11">Consists of 3 domains; the N-terminus binds the ribosome, the middle domain has PPIase activity, while the C-terminus has intrinsic chaperone activity on its own.</text>
</comment>
<dbReference type="Gene3D" id="1.10.3120.10">
    <property type="entry name" value="Trigger factor, C-terminal domain"/>
    <property type="match status" value="1"/>
</dbReference>
<evidence type="ECO:0000256" key="13">
    <source>
        <dbReference type="RuleBase" id="RU003914"/>
    </source>
</evidence>
<keyword evidence="11" id="KW-0963">Cytoplasm</keyword>
<comment type="similarity">
    <text evidence="2 11 13">Belongs to the FKBP-type PPIase family. Tig subfamily.</text>
</comment>
<dbReference type="PIRSF" id="PIRSF003095">
    <property type="entry name" value="Trigger_factor"/>
    <property type="match status" value="1"/>
</dbReference>
<dbReference type="SUPFAM" id="SSF54534">
    <property type="entry name" value="FKBP-like"/>
    <property type="match status" value="1"/>
</dbReference>
<dbReference type="PROSITE" id="PS50059">
    <property type="entry name" value="FKBP_PPIASE"/>
    <property type="match status" value="1"/>
</dbReference>
<dbReference type="FunFam" id="3.10.50.40:FF:000001">
    <property type="entry name" value="Trigger factor"/>
    <property type="match status" value="1"/>
</dbReference>
<dbReference type="PANTHER" id="PTHR30560:SF3">
    <property type="entry name" value="TRIGGER FACTOR-LIKE PROTEIN TIG, CHLOROPLASTIC"/>
    <property type="match status" value="1"/>
</dbReference>
<evidence type="ECO:0000256" key="9">
    <source>
        <dbReference type="ARBA" id="ARBA00023306"/>
    </source>
</evidence>
<protein>
    <recommendedName>
        <fullName evidence="4 11">Trigger factor</fullName>
        <shortName evidence="11">TF</shortName>
        <ecNumber evidence="3 11">5.2.1.8</ecNumber>
    </recommendedName>
    <alternativeName>
        <fullName evidence="10 11">PPIase</fullName>
    </alternativeName>
</protein>
<dbReference type="EMBL" id="CYHF01000015">
    <property type="protein sequence ID" value="CUB00597.1"/>
    <property type="molecule type" value="Genomic_DNA"/>
</dbReference>
<dbReference type="InterPro" id="IPR008880">
    <property type="entry name" value="Trigger_fac_C"/>
</dbReference>
<proteinExistence type="inferred from homology"/>
<dbReference type="Pfam" id="PF00254">
    <property type="entry name" value="FKBP_C"/>
    <property type="match status" value="1"/>
</dbReference>
<dbReference type="NCBIfam" id="TIGR00115">
    <property type="entry name" value="tig"/>
    <property type="match status" value="1"/>
</dbReference>
<dbReference type="GO" id="GO:0051301">
    <property type="term" value="P:cell division"/>
    <property type="evidence" value="ECO:0007669"/>
    <property type="project" value="UniProtKB-KW"/>
</dbReference>
<dbReference type="InterPro" id="IPR037041">
    <property type="entry name" value="Trigger_fac_C_sf"/>
</dbReference>
<evidence type="ECO:0000256" key="11">
    <source>
        <dbReference type="HAMAP-Rule" id="MF_00303"/>
    </source>
</evidence>
<dbReference type="GO" id="GO:0015031">
    <property type="term" value="P:protein transport"/>
    <property type="evidence" value="ECO:0007669"/>
    <property type="project" value="UniProtKB-UniRule"/>
</dbReference>
<evidence type="ECO:0000256" key="4">
    <source>
        <dbReference type="ARBA" id="ARBA00016902"/>
    </source>
</evidence>
<dbReference type="SUPFAM" id="SSF102735">
    <property type="entry name" value="Trigger factor ribosome-binding domain"/>
    <property type="match status" value="1"/>
</dbReference>
<dbReference type="GO" id="GO:0005737">
    <property type="term" value="C:cytoplasm"/>
    <property type="evidence" value="ECO:0007669"/>
    <property type="project" value="UniProtKB-SubCell"/>
</dbReference>
<evidence type="ECO:0000256" key="1">
    <source>
        <dbReference type="ARBA" id="ARBA00000971"/>
    </source>
</evidence>
<dbReference type="STRING" id="339866.GCA_001418255_02958"/>
<dbReference type="InterPro" id="IPR027304">
    <property type="entry name" value="Trigger_fact/SurA_dom_sf"/>
</dbReference>
<evidence type="ECO:0000259" key="14">
    <source>
        <dbReference type="PROSITE" id="PS50059"/>
    </source>
</evidence>
<dbReference type="HAMAP" id="MF_00303">
    <property type="entry name" value="Trigger_factor_Tig"/>
    <property type="match status" value="1"/>
</dbReference>
<comment type="function">
    <text evidence="11">Involved in protein export. Acts as a chaperone by maintaining the newly synthesized protein in an open conformation. Functions as a peptidyl-prolyl cis-trans isomerase.</text>
</comment>
<comment type="catalytic activity">
    <reaction evidence="1 11 12">
        <text>[protein]-peptidylproline (omega=180) = [protein]-peptidylproline (omega=0)</text>
        <dbReference type="Rhea" id="RHEA:16237"/>
        <dbReference type="Rhea" id="RHEA-COMP:10747"/>
        <dbReference type="Rhea" id="RHEA-COMP:10748"/>
        <dbReference type="ChEBI" id="CHEBI:83833"/>
        <dbReference type="ChEBI" id="CHEBI:83834"/>
        <dbReference type="EC" id="5.2.1.8"/>
    </reaction>
</comment>
<dbReference type="Gene3D" id="3.10.50.40">
    <property type="match status" value="1"/>
</dbReference>
<dbReference type="InterPro" id="IPR046357">
    <property type="entry name" value="PPIase_dom_sf"/>
</dbReference>
<organism evidence="15 16">
    <name type="scientific">Thiomonas bhubaneswarensis</name>
    <dbReference type="NCBI Taxonomy" id="339866"/>
    <lineage>
        <taxon>Bacteria</taxon>
        <taxon>Pseudomonadati</taxon>
        <taxon>Pseudomonadota</taxon>
        <taxon>Betaproteobacteria</taxon>
        <taxon>Burkholderiales</taxon>
        <taxon>Thiomonas</taxon>
    </lineage>
</organism>
<keyword evidence="8 11" id="KW-0413">Isomerase</keyword>
<dbReference type="OrthoDB" id="9767721at2"/>
<gene>
    <name evidence="11" type="primary">tig</name>
    <name evidence="15" type="ORF">Ga0061069_11536</name>
</gene>
<comment type="subcellular location">
    <subcellularLocation>
        <location evidence="11">Cytoplasm</location>
    </subcellularLocation>
    <text evidence="11">About half TF is bound to the ribosome near the polypeptide exit tunnel while the other half is free in the cytoplasm.</text>
</comment>